<dbReference type="PROSITE" id="PS50156">
    <property type="entry name" value="SSD"/>
    <property type="match status" value="1"/>
</dbReference>
<protein>
    <recommendedName>
        <fullName evidence="9">SSD domain-containing protein</fullName>
    </recommendedName>
</protein>
<evidence type="ECO:0000256" key="2">
    <source>
        <dbReference type="ARBA" id="ARBA00005585"/>
    </source>
</evidence>
<evidence type="ECO:0000256" key="5">
    <source>
        <dbReference type="ARBA" id="ARBA00023136"/>
    </source>
</evidence>
<feature type="transmembrane region" description="Helical" evidence="8">
    <location>
        <begin position="686"/>
        <end position="707"/>
    </location>
</feature>
<comment type="subcellular location">
    <subcellularLocation>
        <location evidence="1">Membrane</location>
        <topology evidence="1">Multi-pass membrane protein</topology>
    </subcellularLocation>
</comment>
<comment type="similarity">
    <text evidence="2">Belongs to the patched family.</text>
</comment>
<keyword evidence="3 8" id="KW-0812">Transmembrane</keyword>
<name>A0ABD6EKZ1_9BILA</name>
<dbReference type="EMBL" id="JBGFUD010005854">
    <property type="protein sequence ID" value="MFH4980639.1"/>
    <property type="molecule type" value="Genomic_DNA"/>
</dbReference>
<evidence type="ECO:0000313" key="11">
    <source>
        <dbReference type="Proteomes" id="UP001608902"/>
    </source>
</evidence>
<feature type="compositionally biased region" description="Polar residues" evidence="7">
    <location>
        <begin position="301"/>
        <end position="322"/>
    </location>
</feature>
<evidence type="ECO:0000256" key="8">
    <source>
        <dbReference type="SAM" id="Phobius"/>
    </source>
</evidence>
<dbReference type="Pfam" id="PF12349">
    <property type="entry name" value="Sterol-sensing"/>
    <property type="match status" value="1"/>
</dbReference>
<keyword evidence="4 8" id="KW-1133">Transmembrane helix</keyword>
<dbReference type="Gene3D" id="1.20.1640.10">
    <property type="entry name" value="Multidrug efflux transporter AcrB transmembrane domain"/>
    <property type="match status" value="1"/>
</dbReference>
<gene>
    <name evidence="10" type="ORF">AB6A40_007348</name>
</gene>
<dbReference type="PANTHER" id="PTHR46022">
    <property type="entry name" value="PROTEIN PATCHED"/>
    <property type="match status" value="1"/>
</dbReference>
<feature type="transmembrane region" description="Helical" evidence="8">
    <location>
        <begin position="719"/>
        <end position="738"/>
    </location>
</feature>
<organism evidence="10 11">
    <name type="scientific">Gnathostoma spinigerum</name>
    <dbReference type="NCBI Taxonomy" id="75299"/>
    <lineage>
        <taxon>Eukaryota</taxon>
        <taxon>Metazoa</taxon>
        <taxon>Ecdysozoa</taxon>
        <taxon>Nematoda</taxon>
        <taxon>Chromadorea</taxon>
        <taxon>Rhabditida</taxon>
        <taxon>Spirurina</taxon>
        <taxon>Gnathostomatomorpha</taxon>
        <taxon>Gnathostomatoidea</taxon>
        <taxon>Gnathostomatidae</taxon>
        <taxon>Gnathostoma</taxon>
    </lineage>
</organism>
<feature type="region of interest" description="Disordered" evidence="7">
    <location>
        <begin position="350"/>
        <end position="386"/>
    </location>
</feature>
<sequence>MKRESGLGGGYQVVIQVPRRADKNILTRDGLLEHVSVMKEIAEFRVEVAGENWTLADICFKPPTPEVSNQSMGANYIKIIDQIIPCVWITPIDCFWEGAKALGPHPPVNASDMATAMQFMTSLPSKDTFSWADINPQLVMEELNEFFNLGNLDSFFKRAQIGSGYLDRWCIDPLDHECPVEAPNHFRFCDLIPKFLSYAAEHNFEVPVDPEFLKWEEAKKLRDAMSVENLFGLFGRKKRETKAYDRSEKVLKDVRLGSSVHSPMIPVGNESASPSDHTIPSITAKLQGDKHQATSRSFVHPENTTLPIPSSSTVSLLTPATKTETEDPFEVTLREQKTKEPIQTTLLVKDDYPSESSRLSSAIDDNSNNNDKIISRSSAGKPQPLILDSLDDLFSDEEEGEESENATRCRKYARPFADWMRANHEKWKEFLNEEELPVFPDYGQVLSEGCHGFARGVMSWPQDLIVGGIGKSQNGKIQSAQALQSVFLVSSPNDVYLRFKDNRKRYLKKSLNSSNWNIEMAQKVISTWQRNFTHNLYNHKWNFELDTDSGVYAEHRRIHPLASTSIADMLEEFCQFNYTIIFIGYFLMLVYAMHAQMKCHGCLLAVDSCMGLAFAGVVTVTFASISGLGLATWFGIEFNAATTQIVPFLTLGIGVDNMFLLLHNYHGILENVNRNEIGELMKETGMSVVMSSVNNILSFLAGTVLPIPALRSFCAQSSVLLSFNLIAILTIYPAIISIDLQRRKRIRRDICCWAVATEATVSSEDSFFTKPQIQEKKTIGANESSYNNLYACAEPTYEIEDEVKPWTLQAFLRNYYVPLLSKDSSKLFILFFCSLMLLASLRGMYDATYGLELSDVLPDNTAPAAFLKARDRYFSFYPMFAVLKGPGIDYARSQHIIDRYRMSIGK</sequence>
<feature type="domain" description="SSD" evidence="9">
    <location>
        <begin position="577"/>
        <end position="738"/>
    </location>
</feature>
<comment type="caution">
    <text evidence="10">The sequence shown here is derived from an EMBL/GenBank/DDBJ whole genome shotgun (WGS) entry which is preliminary data.</text>
</comment>
<proteinExistence type="inferred from homology"/>
<reference evidence="10 11" key="1">
    <citation type="submission" date="2024-08" db="EMBL/GenBank/DDBJ databases">
        <title>Gnathostoma spinigerum genome.</title>
        <authorList>
            <person name="Gonzalez-Bertolin B."/>
            <person name="Monzon S."/>
            <person name="Zaballos A."/>
            <person name="Jimenez P."/>
            <person name="Dekumyoy P."/>
            <person name="Varona S."/>
            <person name="Cuesta I."/>
            <person name="Sumanam S."/>
            <person name="Adisakwattana P."/>
            <person name="Gasser R.B."/>
            <person name="Hernandez-Gonzalez A."/>
            <person name="Young N.D."/>
            <person name="Perteguer M.J."/>
        </authorList>
    </citation>
    <scope>NUCLEOTIDE SEQUENCE [LARGE SCALE GENOMIC DNA]</scope>
    <source>
        <strain evidence="10">AL3</strain>
        <tissue evidence="10">Liver</tissue>
    </source>
</reference>
<dbReference type="Proteomes" id="UP001608902">
    <property type="component" value="Unassembled WGS sequence"/>
</dbReference>
<evidence type="ECO:0000313" key="10">
    <source>
        <dbReference type="EMBL" id="MFH4980639.1"/>
    </source>
</evidence>
<evidence type="ECO:0000256" key="6">
    <source>
        <dbReference type="ARBA" id="ARBA00023180"/>
    </source>
</evidence>
<accession>A0ABD6EKZ1</accession>
<feature type="compositionally biased region" description="Low complexity" evidence="7">
    <location>
        <begin position="360"/>
        <end position="378"/>
    </location>
</feature>
<dbReference type="PANTHER" id="PTHR46022:SF1">
    <property type="entry name" value="PROTEIN PATCHED"/>
    <property type="match status" value="1"/>
</dbReference>
<keyword evidence="11" id="KW-1185">Reference proteome</keyword>
<feature type="transmembrane region" description="Helical" evidence="8">
    <location>
        <begin position="645"/>
        <end position="665"/>
    </location>
</feature>
<evidence type="ECO:0000256" key="3">
    <source>
        <dbReference type="ARBA" id="ARBA00022692"/>
    </source>
</evidence>
<keyword evidence="5 8" id="KW-0472">Membrane</keyword>
<dbReference type="GO" id="GO:0005886">
    <property type="term" value="C:plasma membrane"/>
    <property type="evidence" value="ECO:0007669"/>
    <property type="project" value="UniProtKB-ARBA"/>
</dbReference>
<dbReference type="AlphaFoldDB" id="A0ABD6EKZ1"/>
<evidence type="ECO:0000256" key="1">
    <source>
        <dbReference type="ARBA" id="ARBA00004141"/>
    </source>
</evidence>
<evidence type="ECO:0000256" key="7">
    <source>
        <dbReference type="SAM" id="MobiDB-lite"/>
    </source>
</evidence>
<feature type="region of interest" description="Disordered" evidence="7">
    <location>
        <begin position="301"/>
        <end position="330"/>
    </location>
</feature>
<feature type="transmembrane region" description="Helical" evidence="8">
    <location>
        <begin position="601"/>
        <end position="625"/>
    </location>
</feature>
<feature type="transmembrane region" description="Helical" evidence="8">
    <location>
        <begin position="576"/>
        <end position="594"/>
    </location>
</feature>
<dbReference type="SUPFAM" id="SSF82866">
    <property type="entry name" value="Multidrug efflux transporter AcrB transmembrane domain"/>
    <property type="match status" value="1"/>
</dbReference>
<dbReference type="GO" id="GO:0018996">
    <property type="term" value="P:molting cycle, collagen and cuticulin-based cuticle"/>
    <property type="evidence" value="ECO:0007669"/>
    <property type="project" value="UniProtKB-ARBA"/>
</dbReference>
<dbReference type="InterPro" id="IPR000731">
    <property type="entry name" value="SSD"/>
</dbReference>
<keyword evidence="6" id="KW-0325">Glycoprotein</keyword>
<dbReference type="InterPro" id="IPR053958">
    <property type="entry name" value="HMGCR/SNAP/NPC1-like_SSD"/>
</dbReference>
<dbReference type="FunFam" id="1.20.1640.10:FF:000031">
    <property type="entry name" value="PaTChed family"/>
    <property type="match status" value="1"/>
</dbReference>
<evidence type="ECO:0000256" key="4">
    <source>
        <dbReference type="ARBA" id="ARBA00022989"/>
    </source>
</evidence>
<evidence type="ECO:0000259" key="9">
    <source>
        <dbReference type="PROSITE" id="PS50156"/>
    </source>
</evidence>